<reference evidence="2 3" key="1">
    <citation type="submission" date="2024-03" db="EMBL/GenBank/DDBJ databases">
        <title>First Report of Pectobacterium brasiliscabiei causing potato scab in china.</title>
        <authorList>
            <person name="Handique U."/>
        </authorList>
    </citation>
    <scope>NUCLEOTIDE SEQUENCE [LARGE SCALE GENOMIC DNA]</scope>
    <source>
        <strain evidence="2 3">ZRIMU1503</strain>
    </source>
</reference>
<gene>
    <name evidence="2" type="ORF">WB403_19700</name>
</gene>
<name>A0ABU8GDV2_9ACTN</name>
<accession>A0ABU8GDV2</accession>
<feature type="compositionally biased region" description="Low complexity" evidence="1">
    <location>
        <begin position="204"/>
        <end position="220"/>
    </location>
</feature>
<feature type="compositionally biased region" description="Pro residues" evidence="1">
    <location>
        <begin position="225"/>
        <end position="238"/>
    </location>
</feature>
<comment type="caution">
    <text evidence="2">The sequence shown here is derived from an EMBL/GenBank/DDBJ whole genome shotgun (WGS) entry which is preliminary data.</text>
</comment>
<dbReference type="Proteomes" id="UP001365781">
    <property type="component" value="Unassembled WGS sequence"/>
</dbReference>
<protein>
    <submittedName>
        <fullName evidence="2">Uncharacterized protein</fullName>
    </submittedName>
</protein>
<sequence>MPESIPAIRIARRPTSGVTAEGGDAFAATLLERAGFIPQSSIRQSWYRLHYDMGEDYENEKATYAYEMLTAARYPVVIDPSLHLRNDGIGTAPLVAAHGAYNQTLSTLIDEIVHADEAVEVAALLYVLTDERIGMLPALREVVEKAGFWVDGLGTPPQAERLREANRALLDATVGIHHTADALLALPEDRQRRPVPQWLLRLQAAQARTATGHAPASPGSDEAEPPPPAAPQPPRRTR</sequence>
<proteinExistence type="predicted"/>
<feature type="region of interest" description="Disordered" evidence="1">
    <location>
        <begin position="204"/>
        <end position="238"/>
    </location>
</feature>
<evidence type="ECO:0000256" key="1">
    <source>
        <dbReference type="SAM" id="MobiDB-lite"/>
    </source>
</evidence>
<evidence type="ECO:0000313" key="2">
    <source>
        <dbReference type="EMBL" id="MEI5611384.1"/>
    </source>
</evidence>
<dbReference type="EMBL" id="JBBAYM010000012">
    <property type="protein sequence ID" value="MEI5611384.1"/>
    <property type="molecule type" value="Genomic_DNA"/>
</dbReference>
<evidence type="ECO:0000313" key="3">
    <source>
        <dbReference type="Proteomes" id="UP001365781"/>
    </source>
</evidence>
<dbReference type="RefSeq" id="WP_336558461.1">
    <property type="nucleotide sequence ID" value="NZ_JBBAYL010000016.1"/>
</dbReference>
<organism evidence="2 3">
    <name type="scientific">Streptomyces brasiliscabiei</name>
    <dbReference type="NCBI Taxonomy" id="2736302"/>
    <lineage>
        <taxon>Bacteria</taxon>
        <taxon>Bacillati</taxon>
        <taxon>Actinomycetota</taxon>
        <taxon>Actinomycetes</taxon>
        <taxon>Kitasatosporales</taxon>
        <taxon>Streptomycetaceae</taxon>
        <taxon>Streptomyces</taxon>
    </lineage>
</organism>
<keyword evidence="3" id="KW-1185">Reference proteome</keyword>